<dbReference type="EMBL" id="JASJQH010000021">
    <property type="protein sequence ID" value="KAK9768381.1"/>
    <property type="molecule type" value="Genomic_DNA"/>
</dbReference>
<evidence type="ECO:0000256" key="10">
    <source>
        <dbReference type="ARBA" id="ARBA00023065"/>
    </source>
</evidence>
<keyword evidence="5" id="KW-0107">Calcium channel</keyword>
<evidence type="ECO:0000256" key="3">
    <source>
        <dbReference type="ARBA" id="ARBA00022448"/>
    </source>
</evidence>
<evidence type="ECO:0000256" key="2">
    <source>
        <dbReference type="ARBA" id="ARBA00005653"/>
    </source>
</evidence>
<dbReference type="InterPro" id="IPR006769">
    <property type="entry name" value="MCU_C"/>
</dbReference>
<keyword evidence="8" id="KW-0106">Calcium</keyword>
<evidence type="ECO:0000256" key="7">
    <source>
        <dbReference type="ARBA" id="ARBA00022792"/>
    </source>
</evidence>
<evidence type="ECO:0000259" key="19">
    <source>
        <dbReference type="Pfam" id="PF04678"/>
    </source>
</evidence>
<keyword evidence="12 18" id="KW-0472">Membrane</keyword>
<keyword evidence="7" id="KW-0999">Mitochondrion inner membrane</keyword>
<comment type="subcellular location">
    <subcellularLocation>
        <location evidence="1">Mitochondrion inner membrane</location>
        <topology evidence="1">Multi-pass membrane protein</topology>
    </subcellularLocation>
</comment>
<feature type="domain" description="Calcium uniporter protein C-terminal" evidence="19">
    <location>
        <begin position="216"/>
        <end position="339"/>
    </location>
</feature>
<comment type="catalytic activity">
    <reaction evidence="14">
        <text>Ca(2+)(in) = Ca(2+)(out)</text>
        <dbReference type="Rhea" id="RHEA:29671"/>
        <dbReference type="ChEBI" id="CHEBI:29108"/>
    </reaction>
</comment>
<evidence type="ECO:0000256" key="8">
    <source>
        <dbReference type="ARBA" id="ARBA00022837"/>
    </source>
</evidence>
<evidence type="ECO:0000256" key="1">
    <source>
        <dbReference type="ARBA" id="ARBA00004448"/>
    </source>
</evidence>
<evidence type="ECO:0000256" key="17">
    <source>
        <dbReference type="ARBA" id="ARBA00045938"/>
    </source>
</evidence>
<evidence type="ECO:0000313" key="20">
    <source>
        <dbReference type="EMBL" id="KAK9768381.1"/>
    </source>
</evidence>
<dbReference type="Proteomes" id="UP001479436">
    <property type="component" value="Unassembled WGS sequence"/>
</dbReference>
<keyword evidence="6 18" id="KW-0812">Transmembrane</keyword>
<keyword evidence="9 18" id="KW-1133">Transmembrane helix</keyword>
<evidence type="ECO:0000256" key="12">
    <source>
        <dbReference type="ARBA" id="ARBA00023136"/>
    </source>
</evidence>
<evidence type="ECO:0000256" key="6">
    <source>
        <dbReference type="ARBA" id="ARBA00022692"/>
    </source>
</evidence>
<comment type="caution">
    <text evidence="20">The sequence shown here is derived from an EMBL/GenBank/DDBJ whole genome shotgun (WGS) entry which is preliminary data.</text>
</comment>
<organism evidence="20 21">
    <name type="scientific">Basidiobolus ranarum</name>
    <dbReference type="NCBI Taxonomy" id="34480"/>
    <lineage>
        <taxon>Eukaryota</taxon>
        <taxon>Fungi</taxon>
        <taxon>Fungi incertae sedis</taxon>
        <taxon>Zoopagomycota</taxon>
        <taxon>Entomophthoromycotina</taxon>
        <taxon>Basidiobolomycetes</taxon>
        <taxon>Basidiobolales</taxon>
        <taxon>Basidiobolaceae</taxon>
        <taxon>Basidiobolus</taxon>
    </lineage>
</organism>
<evidence type="ECO:0000256" key="9">
    <source>
        <dbReference type="ARBA" id="ARBA00022989"/>
    </source>
</evidence>
<comment type="similarity">
    <text evidence="2">Belongs to the MCU (TC 1.A.77) family.</text>
</comment>
<evidence type="ECO:0000256" key="18">
    <source>
        <dbReference type="SAM" id="Phobius"/>
    </source>
</evidence>
<evidence type="ECO:0000256" key="14">
    <source>
        <dbReference type="ARBA" id="ARBA00036634"/>
    </source>
</evidence>
<evidence type="ECO:0000256" key="16">
    <source>
        <dbReference type="ARBA" id="ARBA00044981"/>
    </source>
</evidence>
<comment type="subunit">
    <text evidence="15">Homotetramer, assembles in a dimer or dimers configuration with two interfaces.</text>
</comment>
<name>A0ABR2X3R5_9FUNG</name>
<evidence type="ECO:0000256" key="11">
    <source>
        <dbReference type="ARBA" id="ARBA00023128"/>
    </source>
</evidence>
<sequence length="361" mass="41942">MIPLLHLQRHFACRSLTSVIRSQHTSHVKSTAEIIRFDRVNVFTSLRWRGTNQAYRSLSMTPQTENAIPVQENLEKAQPMHFNTKKEPFNFDFNAELQSVSQGKLIYATNEESPILVISSASISQECTFLPKESGTAFPFRLDLPLSVMSYQIKEEYPQLQDVSFHESTADSRPSFKYSQHFTVEDVIQKAIHNPCRGFFISINGNRIFIQIPTFKERTFMLDKNLSIIEERLKPLRELKEKCDSYAVNTNKKLVTGGMAGLCAYFGIMAKLTWWDYGWDVIEPFTYFTGVSVGIFGYLYFLITKRDYTYEAISKYAISRRQMNLYLKHGFDLETYQTLCSQRDKTHGRIKKIKEEYEAHV</sequence>
<dbReference type="PANTHER" id="PTHR13462:SF10">
    <property type="entry name" value="CALCIUM UNIPORTER PROTEIN, MITOCHONDRIAL"/>
    <property type="match status" value="1"/>
</dbReference>
<evidence type="ECO:0000256" key="13">
    <source>
        <dbReference type="ARBA" id="ARBA00023303"/>
    </source>
</evidence>
<keyword evidence="11" id="KW-0496">Mitochondrion</keyword>
<keyword evidence="4" id="KW-0109">Calcium transport</keyword>
<feature type="transmembrane region" description="Helical" evidence="18">
    <location>
        <begin position="285"/>
        <end position="303"/>
    </location>
</feature>
<evidence type="ECO:0000313" key="21">
    <source>
        <dbReference type="Proteomes" id="UP001479436"/>
    </source>
</evidence>
<dbReference type="PANTHER" id="PTHR13462">
    <property type="entry name" value="CALCIUM UNIPORTER PROTEIN, MITOCHONDRIAL"/>
    <property type="match status" value="1"/>
</dbReference>
<evidence type="ECO:0000256" key="4">
    <source>
        <dbReference type="ARBA" id="ARBA00022568"/>
    </source>
</evidence>
<evidence type="ECO:0000256" key="15">
    <source>
        <dbReference type="ARBA" id="ARBA00044966"/>
    </source>
</evidence>
<proteinExistence type="inferred from homology"/>
<dbReference type="InterPro" id="IPR039055">
    <property type="entry name" value="MCU_fam"/>
</dbReference>
<keyword evidence="10" id="KW-0406">Ion transport</keyword>
<protein>
    <recommendedName>
        <fullName evidence="16">Calcium uniporter protein, mitochondrial</fullName>
    </recommendedName>
</protein>
<gene>
    <name evidence="20" type="ORF">K7432_001041</name>
</gene>
<reference evidence="20 21" key="1">
    <citation type="submission" date="2023-04" db="EMBL/GenBank/DDBJ databases">
        <title>Genome of Basidiobolus ranarum AG-B5.</title>
        <authorList>
            <person name="Stajich J.E."/>
            <person name="Carter-House D."/>
            <person name="Gryganskyi A."/>
        </authorList>
    </citation>
    <scope>NUCLEOTIDE SEQUENCE [LARGE SCALE GENOMIC DNA]</scope>
    <source>
        <strain evidence="20 21">AG-B5</strain>
    </source>
</reference>
<dbReference type="Pfam" id="PF04678">
    <property type="entry name" value="MCU"/>
    <property type="match status" value="1"/>
</dbReference>
<keyword evidence="3" id="KW-0813">Transport</keyword>
<feature type="transmembrane region" description="Helical" evidence="18">
    <location>
        <begin position="254"/>
        <end position="273"/>
    </location>
</feature>
<keyword evidence="13" id="KW-0407">Ion channel</keyword>
<comment type="function">
    <text evidence="17">Highly selective calcium channel localized to the inner mitochondrial membrane, which mediates calcium uptake into the mitochondrial matrix. Mitochondrial calcium homeostasis plays key roles in cellular physiology and regulates ATP production, cytoplasmic calcium signals and activation of cell death pathways. Sufficient to operate as a pore-forming channel without the need of calcium-sensor or auxiliary subunit.</text>
</comment>
<evidence type="ECO:0000256" key="5">
    <source>
        <dbReference type="ARBA" id="ARBA00022673"/>
    </source>
</evidence>
<keyword evidence="21" id="KW-1185">Reference proteome</keyword>
<accession>A0ABR2X3R5</accession>